<dbReference type="InterPro" id="IPR032466">
    <property type="entry name" value="Metal_Hydrolase"/>
</dbReference>
<dbReference type="PANTHER" id="PTHR21240">
    <property type="entry name" value="2-AMINO-3-CARBOXYLMUCONATE-6-SEMIALDEHYDE DECARBOXYLASE"/>
    <property type="match status" value="1"/>
</dbReference>
<dbReference type="RefSeq" id="WP_003927876.1">
    <property type="nucleotide sequence ID" value="NZ_BCTB01000017.1"/>
</dbReference>
<reference evidence="3 4" key="1">
    <citation type="journal article" date="2016" name="Genome Announc.">
        <title>Draft Genome Sequences of Five Rapidly Growing Mycobacterium Species, M. thermoresistibile, M. fortuitum subsp. acetamidolyticum, M. canariasense, M. brisbanense, and M. novocastrense.</title>
        <authorList>
            <person name="Katahira K."/>
            <person name="Ogura Y."/>
            <person name="Gotoh Y."/>
            <person name="Hayashi T."/>
        </authorList>
    </citation>
    <scope>NUCLEOTIDE SEQUENCE [LARGE SCALE GENOMIC DNA]</scope>
    <source>
        <strain evidence="3 4">JCM6362</strain>
    </source>
</reference>
<dbReference type="GO" id="GO:0016831">
    <property type="term" value="F:carboxy-lyase activity"/>
    <property type="evidence" value="ECO:0007669"/>
    <property type="project" value="InterPro"/>
</dbReference>
<evidence type="ECO:0000313" key="3">
    <source>
        <dbReference type="EMBL" id="GAT15439.1"/>
    </source>
</evidence>
<comment type="caution">
    <text evidence="3">The sequence shown here is derived from an EMBL/GenBank/DDBJ whole genome shotgun (WGS) entry which is preliminary data.</text>
</comment>
<dbReference type="STRING" id="1797.RMCT_2409"/>
<dbReference type="AlphaFoldDB" id="A0A100XEZ1"/>
<dbReference type="OrthoDB" id="8673349at2"/>
<dbReference type="SUPFAM" id="SSF51556">
    <property type="entry name" value="Metallo-dependent hydrolases"/>
    <property type="match status" value="1"/>
</dbReference>
<dbReference type="GO" id="GO:0016787">
    <property type="term" value="F:hydrolase activity"/>
    <property type="evidence" value="ECO:0007669"/>
    <property type="project" value="UniProtKB-KW"/>
</dbReference>
<name>A0A100XEZ1_MYCTH</name>
<accession>A0A100XEZ1</accession>
<dbReference type="GO" id="GO:0019748">
    <property type="term" value="P:secondary metabolic process"/>
    <property type="evidence" value="ECO:0007669"/>
    <property type="project" value="TreeGrafter"/>
</dbReference>
<dbReference type="Pfam" id="PF04909">
    <property type="entry name" value="Amidohydro_2"/>
    <property type="match status" value="1"/>
</dbReference>
<protein>
    <submittedName>
        <fullName evidence="3">Amidohydrolase 2</fullName>
    </submittedName>
</protein>
<evidence type="ECO:0000259" key="2">
    <source>
        <dbReference type="Pfam" id="PF04909"/>
    </source>
</evidence>
<keyword evidence="1" id="KW-0456">Lyase</keyword>
<keyword evidence="3" id="KW-0378">Hydrolase</keyword>
<organism evidence="3 4">
    <name type="scientific">Mycolicibacterium thermoresistibile</name>
    <name type="common">Mycobacterium thermoresistibile</name>
    <dbReference type="NCBI Taxonomy" id="1797"/>
    <lineage>
        <taxon>Bacteria</taxon>
        <taxon>Bacillati</taxon>
        <taxon>Actinomycetota</taxon>
        <taxon>Actinomycetes</taxon>
        <taxon>Mycobacteriales</taxon>
        <taxon>Mycobacteriaceae</taxon>
        <taxon>Mycolicibacterium</taxon>
    </lineage>
</organism>
<dbReference type="InterPro" id="IPR006680">
    <property type="entry name" value="Amidohydro-rel"/>
</dbReference>
<dbReference type="InterPro" id="IPR032465">
    <property type="entry name" value="ACMSD"/>
</dbReference>
<feature type="domain" description="Amidohydrolase-related" evidence="2">
    <location>
        <begin position="99"/>
        <end position="389"/>
    </location>
</feature>
<dbReference type="PANTHER" id="PTHR21240:SF28">
    <property type="entry name" value="ISO-OROTATE DECARBOXYLASE (EUROFUNG)"/>
    <property type="match status" value="1"/>
</dbReference>
<dbReference type="Proteomes" id="UP000069654">
    <property type="component" value="Unassembled WGS sequence"/>
</dbReference>
<dbReference type="OMA" id="CDFQHAG"/>
<evidence type="ECO:0000256" key="1">
    <source>
        <dbReference type="ARBA" id="ARBA00023239"/>
    </source>
</evidence>
<gene>
    <name evidence="3" type="ORF">RMCT_2409</name>
</gene>
<reference evidence="4" key="2">
    <citation type="submission" date="2016-02" db="EMBL/GenBank/DDBJ databases">
        <title>Draft genome sequence of five rapidly growing Mycobacterium species.</title>
        <authorList>
            <person name="Katahira K."/>
            <person name="Gotou Y."/>
            <person name="Iida K."/>
            <person name="Ogura Y."/>
            <person name="Hayashi T."/>
        </authorList>
    </citation>
    <scope>NUCLEOTIDE SEQUENCE [LARGE SCALE GENOMIC DNA]</scope>
    <source>
        <strain evidence="4">JCM6362</strain>
    </source>
</reference>
<dbReference type="GO" id="GO:0005737">
    <property type="term" value="C:cytoplasm"/>
    <property type="evidence" value="ECO:0007669"/>
    <property type="project" value="TreeGrafter"/>
</dbReference>
<evidence type="ECO:0000313" key="4">
    <source>
        <dbReference type="Proteomes" id="UP000069654"/>
    </source>
</evidence>
<dbReference type="Gene3D" id="3.20.20.140">
    <property type="entry name" value="Metal-dependent hydrolases"/>
    <property type="match status" value="1"/>
</dbReference>
<proteinExistence type="predicted"/>
<dbReference type="EMBL" id="BCTB01000017">
    <property type="protein sequence ID" value="GAT15439.1"/>
    <property type="molecule type" value="Genomic_DNA"/>
</dbReference>
<sequence>MTAPALEIWDADNHLYEPTDAYTRHLPKQYRGAIQWIQVDGLTKLMIKGRLTDTIPNPTYEVVASPGAWADYFRGINPEGKSLRELANPIRCPEEFRHAEQRLRLLDAQGIQACVMFPTTGGMLEERMLDDIELTHAVVHAYNEWLLEEWTFDYAGRIFATPVITLPDVDKAVAELNWCVENGARAVLVNPRPVATITGHTTSMGQPYFDPFWHRVEQLGIPVLMHACDSGYDRYSRDWEGKGGEYTPFKPDAFRTIVYEDARSILDTCAALVAHGVFTRHPGVRVGVVENGGAWVPRLIDLFERVYKKMPNEFGAHPVEQFREHVWVNPFHEEDLSGLIDLIGADRVLFGSDFPHPEGLAEPAKLTPEIAELPEPTIEAVMGGNLRELLTAVPHGR</sequence>